<dbReference type="Proteomes" id="UP000501003">
    <property type="component" value="Chromosome"/>
</dbReference>
<name>A0A7D4QAT0_9MICO</name>
<protein>
    <submittedName>
        <fullName evidence="6">PIN domain-containing protein</fullName>
    </submittedName>
</protein>
<dbReference type="SUPFAM" id="SSF88723">
    <property type="entry name" value="PIN domain-like"/>
    <property type="match status" value="1"/>
</dbReference>
<dbReference type="Pfam" id="PF01850">
    <property type="entry name" value="PIN"/>
    <property type="match status" value="1"/>
</dbReference>
<dbReference type="AlphaFoldDB" id="A0A7D4QAT0"/>
<evidence type="ECO:0000313" key="6">
    <source>
        <dbReference type="EMBL" id="QKJ24730.1"/>
    </source>
</evidence>
<dbReference type="GO" id="GO:0004518">
    <property type="term" value="F:nuclease activity"/>
    <property type="evidence" value="ECO:0007669"/>
    <property type="project" value="UniProtKB-KW"/>
</dbReference>
<evidence type="ECO:0000256" key="1">
    <source>
        <dbReference type="ARBA" id="ARBA00022722"/>
    </source>
</evidence>
<dbReference type="KEGG" id="aqg:HRU87_00510"/>
<dbReference type="GO" id="GO:0016787">
    <property type="term" value="F:hydrolase activity"/>
    <property type="evidence" value="ECO:0007669"/>
    <property type="project" value="UniProtKB-KW"/>
</dbReference>
<keyword evidence="2" id="KW-0479">Metal-binding</keyword>
<reference evidence="6 7" key="1">
    <citation type="submission" date="2020-05" db="EMBL/GenBank/DDBJ databases">
        <title>Aquirufa sp. strain 15G-AUS-rot a new Aquirufa species.</title>
        <authorList>
            <person name="Pitt A."/>
            <person name="Hahn M.W."/>
        </authorList>
    </citation>
    <scope>NUCLEOTIDE SEQUENCE [LARGE SCALE GENOMIC DNA]</scope>
    <source>
        <strain evidence="6 7">15G-AUS-rot</strain>
    </source>
</reference>
<keyword evidence="3" id="KW-0378">Hydrolase</keyword>
<dbReference type="InterPro" id="IPR002716">
    <property type="entry name" value="PIN_dom"/>
</dbReference>
<keyword evidence="4" id="KW-0460">Magnesium</keyword>
<accession>A0A7D4QAT0</accession>
<dbReference type="RefSeq" id="WP_173493029.1">
    <property type="nucleotide sequence ID" value="NZ_CP054056.1"/>
</dbReference>
<dbReference type="InterPro" id="IPR029060">
    <property type="entry name" value="PIN-like_dom_sf"/>
</dbReference>
<sequence>MSSLLLDSNALIAYLANSRKIGPKTRALLDRSELHFSSLSLAELRLKEARIIGFRLGFGAKTLVKLGFREIPFTAADLEGLVQLPTRDPFYILLFAQAKNRGLTFVTADLEIVEAGLSNVIDLTS</sequence>
<gene>
    <name evidence="6" type="ORF">HRU87_00510</name>
</gene>
<evidence type="ECO:0000256" key="4">
    <source>
        <dbReference type="ARBA" id="ARBA00022842"/>
    </source>
</evidence>
<dbReference type="EMBL" id="CP054056">
    <property type="protein sequence ID" value="QKJ24730.1"/>
    <property type="molecule type" value="Genomic_DNA"/>
</dbReference>
<proteinExistence type="predicted"/>
<evidence type="ECO:0000256" key="2">
    <source>
        <dbReference type="ARBA" id="ARBA00022723"/>
    </source>
</evidence>
<evidence type="ECO:0000256" key="3">
    <source>
        <dbReference type="ARBA" id="ARBA00022801"/>
    </source>
</evidence>
<keyword evidence="1" id="KW-0540">Nuclease</keyword>
<dbReference type="GO" id="GO:0046872">
    <property type="term" value="F:metal ion binding"/>
    <property type="evidence" value="ECO:0007669"/>
    <property type="project" value="UniProtKB-KW"/>
</dbReference>
<evidence type="ECO:0000313" key="7">
    <source>
        <dbReference type="Proteomes" id="UP000501003"/>
    </source>
</evidence>
<feature type="domain" description="PIN" evidence="5">
    <location>
        <begin position="5"/>
        <end position="112"/>
    </location>
</feature>
<evidence type="ECO:0000259" key="5">
    <source>
        <dbReference type="Pfam" id="PF01850"/>
    </source>
</evidence>
<keyword evidence="7" id="KW-1185">Reference proteome</keyword>
<organism evidence="6 7">
    <name type="scientific">Aquiluna borgnonia</name>
    <dbReference type="NCBI Taxonomy" id="2499157"/>
    <lineage>
        <taxon>Bacteria</taxon>
        <taxon>Bacillati</taxon>
        <taxon>Actinomycetota</taxon>
        <taxon>Actinomycetes</taxon>
        <taxon>Micrococcales</taxon>
        <taxon>Microbacteriaceae</taxon>
        <taxon>Luna cluster</taxon>
        <taxon>Luna-1 subcluster</taxon>
        <taxon>Aquiluna</taxon>
    </lineage>
</organism>